<feature type="region of interest" description="Disordered" evidence="1">
    <location>
        <begin position="202"/>
        <end position="221"/>
    </location>
</feature>
<feature type="region of interest" description="Disordered" evidence="1">
    <location>
        <begin position="412"/>
        <end position="482"/>
    </location>
</feature>
<reference evidence="2" key="1">
    <citation type="submission" date="2021-02" db="EMBL/GenBank/DDBJ databases">
        <authorList>
            <person name="Nowell W R."/>
        </authorList>
    </citation>
    <scope>NUCLEOTIDE SEQUENCE</scope>
</reference>
<feature type="compositionally biased region" description="Low complexity" evidence="1">
    <location>
        <begin position="455"/>
        <end position="467"/>
    </location>
</feature>
<dbReference type="EMBL" id="CAJNOR010001883">
    <property type="protein sequence ID" value="CAF1214742.1"/>
    <property type="molecule type" value="Genomic_DNA"/>
</dbReference>
<evidence type="ECO:0000256" key="1">
    <source>
        <dbReference type="SAM" id="MobiDB-lite"/>
    </source>
</evidence>
<gene>
    <name evidence="2" type="ORF">XAT740_LOCUS24386</name>
</gene>
<feature type="compositionally biased region" description="Basic residues" evidence="1">
    <location>
        <begin position="71"/>
        <end position="89"/>
    </location>
</feature>
<feature type="compositionally biased region" description="Polar residues" evidence="1">
    <location>
        <begin position="413"/>
        <end position="423"/>
    </location>
</feature>
<feature type="region of interest" description="Disordered" evidence="1">
    <location>
        <begin position="28"/>
        <end position="89"/>
    </location>
</feature>
<feature type="region of interest" description="Disordered" evidence="1">
    <location>
        <begin position="142"/>
        <end position="186"/>
    </location>
</feature>
<feature type="compositionally biased region" description="Low complexity" evidence="1">
    <location>
        <begin position="203"/>
        <end position="216"/>
    </location>
</feature>
<dbReference type="Proteomes" id="UP000663828">
    <property type="component" value="Unassembled WGS sequence"/>
</dbReference>
<keyword evidence="3" id="KW-1185">Reference proteome</keyword>
<proteinExistence type="predicted"/>
<evidence type="ECO:0000313" key="3">
    <source>
        <dbReference type="Proteomes" id="UP000663828"/>
    </source>
</evidence>
<protein>
    <submittedName>
        <fullName evidence="2">Uncharacterized protein</fullName>
    </submittedName>
</protein>
<comment type="caution">
    <text evidence="2">The sequence shown here is derived from an EMBL/GenBank/DDBJ whole genome shotgun (WGS) entry which is preliminary data.</text>
</comment>
<sequence>MSKGKRKYQSPSPPIKSQIARRLEKIRTGRTNLWDDDDDDEQPIVKSNRRSHIELTNSDSDEDRPSISSQRHSRSSKSRKRSSRHHRHRESATCLICSVLSQLSSYNCCSTHLAVLKNLSHGLPEHLVLVPMTNDIAQHYLHRQSRRRSSTTRTHSDGESAKQKLLNKATMTPNRSNAQLPIRTTPKSVTRQALFDMPPVEMTNTTVSSSTSPRTTKNVSRAKRATIFDENTREPSPIQIITIDDTEQNDPSIHSTGHRNPIDPWTEITEETDAALKQVLNEVELISDTPLEFTPTTARRTNAETMAARLPKIPLKQGRFRNGRPIDNCATTTTDGPSEYRPSTAVQTTVSSVQSRSSCQVLNQSKDNIDNSDIYTQDEVHQNNNTSIAAQMNEVLPSTSNGNCDMEVDMNRPNDNASIVSTTTKDKGTPSRLSVRFNPDGSRVKISKPPLPTNRQSSSSSINFLRRSSTDVTPIDSHTKQM</sequence>
<evidence type="ECO:0000313" key="2">
    <source>
        <dbReference type="EMBL" id="CAF1214742.1"/>
    </source>
</evidence>
<feature type="compositionally biased region" description="Polar residues" evidence="1">
    <location>
        <begin position="169"/>
        <end position="179"/>
    </location>
</feature>
<organism evidence="2 3">
    <name type="scientific">Adineta ricciae</name>
    <name type="common">Rotifer</name>
    <dbReference type="NCBI Taxonomy" id="249248"/>
    <lineage>
        <taxon>Eukaryota</taxon>
        <taxon>Metazoa</taxon>
        <taxon>Spiralia</taxon>
        <taxon>Gnathifera</taxon>
        <taxon>Rotifera</taxon>
        <taxon>Eurotatoria</taxon>
        <taxon>Bdelloidea</taxon>
        <taxon>Adinetida</taxon>
        <taxon>Adinetidae</taxon>
        <taxon>Adineta</taxon>
    </lineage>
</organism>
<accession>A0A814XEQ5</accession>
<feature type="region of interest" description="Disordered" evidence="1">
    <location>
        <begin position="316"/>
        <end position="343"/>
    </location>
</feature>
<name>A0A814XEQ5_ADIRI</name>
<dbReference type="AlphaFoldDB" id="A0A814XEQ5"/>